<dbReference type="InterPro" id="IPR023408">
    <property type="entry name" value="MscS_beta-dom_sf"/>
</dbReference>
<dbReference type="RefSeq" id="WP_162558519.1">
    <property type="nucleotide sequence ID" value="NZ_CP029347.1"/>
</dbReference>
<evidence type="ECO:0000313" key="7">
    <source>
        <dbReference type="EMBL" id="AWL11754.1"/>
    </source>
</evidence>
<dbReference type="EMBL" id="CP029347">
    <property type="protein sequence ID" value="AWL11754.1"/>
    <property type="molecule type" value="Genomic_DNA"/>
</dbReference>
<feature type="transmembrane region" description="Helical" evidence="5">
    <location>
        <begin position="49"/>
        <end position="67"/>
    </location>
</feature>
<evidence type="ECO:0000313" key="8">
    <source>
        <dbReference type="Proteomes" id="UP000245728"/>
    </source>
</evidence>
<accession>A0A2S2E285</accession>
<gene>
    <name evidence="7" type="ORF">HMF8227_01276</name>
</gene>
<keyword evidence="4 5" id="KW-0472">Membrane</keyword>
<evidence type="ECO:0000256" key="2">
    <source>
        <dbReference type="ARBA" id="ARBA00022692"/>
    </source>
</evidence>
<evidence type="ECO:0000256" key="5">
    <source>
        <dbReference type="RuleBase" id="RU369025"/>
    </source>
</evidence>
<dbReference type="AlphaFoldDB" id="A0A2S2E285"/>
<keyword evidence="5" id="KW-1003">Cell membrane</keyword>
<reference evidence="7 8" key="1">
    <citation type="submission" date="2018-05" db="EMBL/GenBank/DDBJ databases">
        <title>Salinimonas sp. HMF8227 Genome sequencing and assembly.</title>
        <authorList>
            <person name="Kang H."/>
            <person name="Kang J."/>
            <person name="Cha I."/>
            <person name="Kim H."/>
            <person name="Joh K."/>
        </authorList>
    </citation>
    <scope>NUCLEOTIDE SEQUENCE [LARGE SCALE GENOMIC DNA]</scope>
    <source>
        <strain evidence="7 8">HMF8227</strain>
    </source>
</reference>
<keyword evidence="5" id="KW-0997">Cell inner membrane</keyword>
<keyword evidence="5" id="KW-0406">Ion transport</keyword>
<comment type="similarity">
    <text evidence="5">Belongs to the MscS (TC 1.A.23) family.</text>
</comment>
<evidence type="ECO:0000259" key="6">
    <source>
        <dbReference type="Pfam" id="PF00924"/>
    </source>
</evidence>
<comment type="function">
    <text evidence="5">Mechanosensitive channel that participates in the regulation of osmotic pressure changes within the cell, opening in response to stretch forces in the membrane lipid bilayer, without the need for other proteins. Contributes to normal resistance to hypoosmotic shock. Forms an ion channel of 1.0 nanosiemens conductance with a slight preference for anions.</text>
</comment>
<dbReference type="Proteomes" id="UP000245728">
    <property type="component" value="Chromosome"/>
</dbReference>
<dbReference type="PANTHER" id="PTHR30221:SF8">
    <property type="entry name" value="SMALL-CONDUCTANCE MECHANOSENSITIVE CHANNEL"/>
    <property type="match status" value="1"/>
</dbReference>
<keyword evidence="2 5" id="KW-0812">Transmembrane</keyword>
<dbReference type="SUPFAM" id="SSF50182">
    <property type="entry name" value="Sm-like ribonucleoproteins"/>
    <property type="match status" value="1"/>
</dbReference>
<dbReference type="Gene3D" id="1.10.287.1260">
    <property type="match status" value="1"/>
</dbReference>
<name>A0A2S2E285_9ALTE</name>
<dbReference type="PANTHER" id="PTHR30221">
    <property type="entry name" value="SMALL-CONDUCTANCE MECHANOSENSITIVE CHANNEL"/>
    <property type="match status" value="1"/>
</dbReference>
<dbReference type="GO" id="GO:0008381">
    <property type="term" value="F:mechanosensitive monoatomic ion channel activity"/>
    <property type="evidence" value="ECO:0007669"/>
    <property type="project" value="InterPro"/>
</dbReference>
<dbReference type="InterPro" id="IPR006685">
    <property type="entry name" value="MscS_channel_2nd"/>
</dbReference>
<dbReference type="InterPro" id="IPR010920">
    <property type="entry name" value="LSM_dom_sf"/>
</dbReference>
<proteinExistence type="inferred from homology"/>
<sequence length="176" mass="19596">MSFPLTALALLAVVLAFLLTRRALGSFLNRVMDTKEASIQRKQLVERLVRLAHSLAFVTLLLLTLGIDYQNLMLFVSSTFAILGVALFAQWSILSNITAGVLIFFNFPYKVGDSVRVVNKDYDVTGTIKEITTFHVLIQRQDGELITYPNSLLLQTPVVKLPQNPVDAKPESIESD</sequence>
<evidence type="ECO:0000256" key="3">
    <source>
        <dbReference type="ARBA" id="ARBA00022989"/>
    </source>
</evidence>
<comment type="subcellular location">
    <subcellularLocation>
        <location evidence="5">Cell inner membrane</location>
        <topology evidence="5">Multi-pass membrane protein</topology>
    </subcellularLocation>
    <subcellularLocation>
        <location evidence="1">Membrane</location>
    </subcellularLocation>
</comment>
<keyword evidence="5" id="KW-0407">Ion channel</keyword>
<protein>
    <recommendedName>
        <fullName evidence="5">Small-conductance mechanosensitive channel</fullName>
    </recommendedName>
</protein>
<keyword evidence="8" id="KW-1185">Reference proteome</keyword>
<dbReference type="InterPro" id="IPR045275">
    <property type="entry name" value="MscS_archaea/bacteria_type"/>
</dbReference>
<dbReference type="GO" id="GO:0005886">
    <property type="term" value="C:plasma membrane"/>
    <property type="evidence" value="ECO:0007669"/>
    <property type="project" value="UniProtKB-SubCell"/>
</dbReference>
<feature type="domain" description="Mechanosensitive ion channel MscS" evidence="6">
    <location>
        <begin position="93"/>
        <end position="158"/>
    </location>
</feature>
<comment type="caution">
    <text evidence="5">Lacks conserved residue(s) required for the propagation of feature annotation.</text>
</comment>
<keyword evidence="3 5" id="KW-1133">Transmembrane helix</keyword>
<dbReference type="Pfam" id="PF00924">
    <property type="entry name" value="MS_channel_2nd"/>
    <property type="match status" value="1"/>
</dbReference>
<comment type="subunit">
    <text evidence="5">Homoheptamer.</text>
</comment>
<dbReference type="Gene3D" id="2.30.30.60">
    <property type="match status" value="1"/>
</dbReference>
<dbReference type="KEGG" id="salh:HMF8227_01276"/>
<evidence type="ECO:0000256" key="1">
    <source>
        <dbReference type="ARBA" id="ARBA00004370"/>
    </source>
</evidence>
<evidence type="ECO:0000256" key="4">
    <source>
        <dbReference type="ARBA" id="ARBA00023136"/>
    </source>
</evidence>
<keyword evidence="5" id="KW-0813">Transport</keyword>
<organism evidence="7 8">
    <name type="scientific">Saliniradius amylolyticus</name>
    <dbReference type="NCBI Taxonomy" id="2183582"/>
    <lineage>
        <taxon>Bacteria</taxon>
        <taxon>Pseudomonadati</taxon>
        <taxon>Pseudomonadota</taxon>
        <taxon>Gammaproteobacteria</taxon>
        <taxon>Alteromonadales</taxon>
        <taxon>Alteromonadaceae</taxon>
        <taxon>Saliniradius</taxon>
    </lineage>
</organism>